<proteinExistence type="predicted"/>
<evidence type="ECO:0000256" key="1">
    <source>
        <dbReference type="SAM" id="MobiDB-lite"/>
    </source>
</evidence>
<sequence length="133" mass="14218">MTALCRPCLYGFPRPSRPTLPASRKAAGRAARRMPHCGFPRLRARAPVPCLRYRCRSSPAKTLQASSSPSWAPLHSAAGHRGAGRDGLLPRDMRPLRLAGALRVAEGVTTLEKVIAATPPLESRDRAGSPSAS</sequence>
<evidence type="ECO:0000313" key="3">
    <source>
        <dbReference type="Proteomes" id="UP000002596"/>
    </source>
</evidence>
<evidence type="ECO:0000313" key="2">
    <source>
        <dbReference type="EMBL" id="ABM31672.1"/>
    </source>
</evidence>
<dbReference type="HOGENOM" id="CLU_1902088_0_0_4"/>
<protein>
    <submittedName>
        <fullName evidence="2">Uncharacterized protein</fullName>
    </submittedName>
</protein>
<reference evidence="2 3" key="1">
    <citation type="submission" date="2006-12" db="EMBL/GenBank/DDBJ databases">
        <title>Complete sequence of Acidovorax avenae subsp. citrulli AAC00-1.</title>
        <authorList>
            <consortium name="US DOE Joint Genome Institute"/>
            <person name="Copeland A."/>
            <person name="Lucas S."/>
            <person name="Lapidus A."/>
            <person name="Barry K."/>
            <person name="Detter J.C."/>
            <person name="Glavina del Rio T."/>
            <person name="Dalin E."/>
            <person name="Tice H."/>
            <person name="Pitluck S."/>
            <person name="Kiss H."/>
            <person name="Brettin T."/>
            <person name="Bruce D."/>
            <person name="Han C."/>
            <person name="Tapia R."/>
            <person name="Gilna P."/>
            <person name="Schmutz J."/>
            <person name="Larimer F."/>
            <person name="Land M."/>
            <person name="Hauser L."/>
            <person name="Kyrpides N."/>
            <person name="Kim E."/>
            <person name="Stahl D."/>
            <person name="Richardson P."/>
        </authorList>
    </citation>
    <scope>NUCLEOTIDE SEQUENCE [LARGE SCALE GENOMIC DNA]</scope>
    <source>
        <strain evidence="2 3">AAC00-1</strain>
    </source>
</reference>
<dbReference type="AlphaFoldDB" id="A1TL34"/>
<gene>
    <name evidence="2" type="ordered locus">Aave_1076</name>
</gene>
<organism evidence="2 3">
    <name type="scientific">Paracidovorax citrulli (strain AAC00-1)</name>
    <name type="common">Acidovorax citrulli</name>
    <dbReference type="NCBI Taxonomy" id="397945"/>
    <lineage>
        <taxon>Bacteria</taxon>
        <taxon>Pseudomonadati</taxon>
        <taxon>Pseudomonadota</taxon>
        <taxon>Betaproteobacteria</taxon>
        <taxon>Burkholderiales</taxon>
        <taxon>Comamonadaceae</taxon>
        <taxon>Paracidovorax</taxon>
    </lineage>
</organism>
<feature type="region of interest" description="Disordered" evidence="1">
    <location>
        <begin position="62"/>
        <end position="91"/>
    </location>
</feature>
<dbReference type="KEGG" id="aav:Aave_1076"/>
<dbReference type="eggNOG" id="COG2804">
    <property type="taxonomic scope" value="Bacteria"/>
</dbReference>
<dbReference type="Proteomes" id="UP000002596">
    <property type="component" value="Chromosome"/>
</dbReference>
<dbReference type="EMBL" id="CP000512">
    <property type="protein sequence ID" value="ABM31672.1"/>
    <property type="molecule type" value="Genomic_DNA"/>
</dbReference>
<name>A1TL34_PARC0</name>
<accession>A1TL34</accession>